<dbReference type="FunFam" id="3.10.450.220:FF:000001">
    <property type="entry name" value="60S ribosome subunit biogenesis protein NIP7 homolog"/>
    <property type="match status" value="1"/>
</dbReference>
<dbReference type="Proteomes" id="UP000504628">
    <property type="component" value="Chromosome 12"/>
</dbReference>
<sequence length="223" mass="25349">MRPLTEEETRVMFEKIAKYIGENLQLLIDRPDGTYCFRLHNDRVYYVSEKILKLAANISGDKLVSLGTCFGKFTKTHKFRLHVTALDYLAPYAKYKVWVKPGAEQSFLYGNHVLKSGLGRITENTSQYQGVVVYSMADIPLEKNKITGHLGMLRKMYGLLCMLKTKDKQSKNENIVSSFLAIEGENAKSFSSSMGCRKGGSRKTKMNESKQEIKTKKVKIILN</sequence>
<evidence type="ECO:0000313" key="5">
    <source>
        <dbReference type="Proteomes" id="UP000504628"/>
    </source>
</evidence>
<name>A0A7E6CPC5_9CHIR</name>
<evidence type="ECO:0000256" key="2">
    <source>
        <dbReference type="ARBA" id="ARBA00018162"/>
    </source>
</evidence>
<comment type="function">
    <text evidence="1">Required for proper 34S pre-rRNA processing and 60S ribosome subunit assembly.</text>
</comment>
<dbReference type="InterPro" id="IPR002478">
    <property type="entry name" value="PUA"/>
</dbReference>
<feature type="domain" description="PUA" evidence="4">
    <location>
        <begin position="95"/>
        <end position="189"/>
    </location>
</feature>
<accession>A0A7E6CPC5</accession>
<dbReference type="PROSITE" id="PS50890">
    <property type="entry name" value="PUA"/>
    <property type="match status" value="1"/>
</dbReference>
<dbReference type="OrthoDB" id="27490at2759"/>
<dbReference type="Pfam" id="PF03657">
    <property type="entry name" value="UPF0113"/>
    <property type="match status" value="1"/>
</dbReference>
<dbReference type="Gene3D" id="3.10.450.220">
    <property type="match status" value="1"/>
</dbReference>
<dbReference type="InterPro" id="IPR040598">
    <property type="entry name" value="NIP7_N"/>
</dbReference>
<dbReference type="CDD" id="cd21146">
    <property type="entry name" value="Nip7_N_euk"/>
    <property type="match status" value="1"/>
</dbReference>
<keyword evidence="5" id="KW-1185">Reference proteome</keyword>
<dbReference type="InterPro" id="IPR036974">
    <property type="entry name" value="PUA_sf"/>
</dbReference>
<protein>
    <recommendedName>
        <fullName evidence="2">60S ribosome subunit biogenesis protein NIP7 homolog</fullName>
    </recommendedName>
    <alternativeName>
        <fullName evidence="3">Nucleolar pre-rRNA processing protein NIP7</fullName>
    </alternativeName>
</protein>
<organism evidence="5 6">
    <name type="scientific">Phyllostomus discolor</name>
    <name type="common">pale spear-nosed bat</name>
    <dbReference type="NCBI Taxonomy" id="89673"/>
    <lineage>
        <taxon>Eukaryota</taxon>
        <taxon>Metazoa</taxon>
        <taxon>Chordata</taxon>
        <taxon>Craniata</taxon>
        <taxon>Vertebrata</taxon>
        <taxon>Euteleostomi</taxon>
        <taxon>Mammalia</taxon>
        <taxon>Eutheria</taxon>
        <taxon>Laurasiatheria</taxon>
        <taxon>Chiroptera</taxon>
        <taxon>Yangochiroptera</taxon>
        <taxon>Phyllostomidae</taxon>
        <taxon>Phyllostominae</taxon>
        <taxon>Phyllostomus</taxon>
    </lineage>
</organism>
<evidence type="ECO:0000259" key="4">
    <source>
        <dbReference type="SMART" id="SM00359"/>
    </source>
</evidence>
<dbReference type="RefSeq" id="XP_035867984.1">
    <property type="nucleotide sequence ID" value="XM_036012091.1"/>
</dbReference>
<evidence type="ECO:0000256" key="1">
    <source>
        <dbReference type="ARBA" id="ARBA00004087"/>
    </source>
</evidence>
<dbReference type="InterPro" id="IPR005155">
    <property type="entry name" value="UPF0113_PUA"/>
</dbReference>
<dbReference type="CDD" id="cd21151">
    <property type="entry name" value="PUA_Nip7-like"/>
    <property type="match status" value="1"/>
</dbReference>
<evidence type="ECO:0000313" key="6">
    <source>
        <dbReference type="RefSeq" id="XP_035867984.1"/>
    </source>
</evidence>
<dbReference type="InterPro" id="IPR055359">
    <property type="entry name" value="Nip7_N_euk"/>
</dbReference>
<dbReference type="AlphaFoldDB" id="A0A7E6CPC5"/>
<dbReference type="GO" id="GO:0003723">
    <property type="term" value="F:RNA binding"/>
    <property type="evidence" value="ECO:0007669"/>
    <property type="project" value="InterPro"/>
</dbReference>
<dbReference type="SUPFAM" id="SSF88697">
    <property type="entry name" value="PUA domain-like"/>
    <property type="match status" value="1"/>
</dbReference>
<dbReference type="CTD" id="51388"/>
<reference evidence="6" key="1">
    <citation type="submission" date="2025-08" db="UniProtKB">
        <authorList>
            <consortium name="RefSeq"/>
        </authorList>
    </citation>
    <scope>IDENTIFICATION</scope>
    <source>
        <tissue evidence="6">Muscle</tissue>
    </source>
</reference>
<dbReference type="SMART" id="SM00359">
    <property type="entry name" value="PUA"/>
    <property type="match status" value="1"/>
</dbReference>
<gene>
    <name evidence="6" type="primary">NIP7</name>
</gene>
<evidence type="ECO:0000256" key="3">
    <source>
        <dbReference type="ARBA" id="ARBA00032388"/>
    </source>
</evidence>
<dbReference type="Gene3D" id="2.30.130.10">
    <property type="entry name" value="PUA domain"/>
    <property type="match status" value="1"/>
</dbReference>
<dbReference type="GeneID" id="114488248"/>
<dbReference type="FunCoup" id="A0A7E6CPC5">
    <property type="interactions" value="2319"/>
</dbReference>
<dbReference type="InterPro" id="IPR015947">
    <property type="entry name" value="PUA-like_sf"/>
</dbReference>
<dbReference type="SUPFAM" id="SSF88802">
    <property type="entry name" value="Pre-PUA domain"/>
    <property type="match status" value="1"/>
</dbReference>
<dbReference type="InParanoid" id="A0A7E6CPC5"/>
<proteinExistence type="predicted"/>
<dbReference type="Pfam" id="PF17833">
    <property type="entry name" value="pre-PUA_NIP7"/>
    <property type="match status" value="1"/>
</dbReference>